<keyword evidence="6" id="KW-1185">Reference proteome</keyword>
<dbReference type="PROSITE" id="PS00211">
    <property type="entry name" value="ABC_TRANSPORTER_1"/>
    <property type="match status" value="1"/>
</dbReference>
<dbReference type="InterPro" id="IPR027417">
    <property type="entry name" value="P-loop_NTPase"/>
</dbReference>
<feature type="domain" description="ABC transporter" evidence="4">
    <location>
        <begin position="24"/>
        <end position="272"/>
    </location>
</feature>
<dbReference type="InterPro" id="IPR032823">
    <property type="entry name" value="BCA_ABC_TP_C"/>
</dbReference>
<dbReference type="InterPro" id="IPR003593">
    <property type="entry name" value="AAA+_ATPase"/>
</dbReference>
<dbReference type="SUPFAM" id="SSF52540">
    <property type="entry name" value="P-loop containing nucleoside triphosphate hydrolases"/>
    <property type="match status" value="1"/>
</dbReference>
<organism evidence="5 6">
    <name type="scientific">Litchfieldella qijiaojingensis</name>
    <dbReference type="NCBI Taxonomy" id="980347"/>
    <lineage>
        <taxon>Bacteria</taxon>
        <taxon>Pseudomonadati</taxon>
        <taxon>Pseudomonadota</taxon>
        <taxon>Gammaproteobacteria</taxon>
        <taxon>Oceanospirillales</taxon>
        <taxon>Halomonadaceae</taxon>
        <taxon>Litchfieldella</taxon>
    </lineage>
</organism>
<reference evidence="6" key="1">
    <citation type="journal article" date="2019" name="Int. J. Syst. Evol. Microbiol.">
        <title>The Global Catalogue of Microorganisms (GCM) 10K type strain sequencing project: providing services to taxonomists for standard genome sequencing and annotation.</title>
        <authorList>
            <consortium name="The Broad Institute Genomics Platform"/>
            <consortium name="The Broad Institute Genome Sequencing Center for Infectious Disease"/>
            <person name="Wu L."/>
            <person name="Ma J."/>
        </authorList>
    </citation>
    <scope>NUCLEOTIDE SEQUENCE [LARGE SCALE GENOMIC DNA]</scope>
    <source>
        <strain evidence="6">KCTC 22228</strain>
    </source>
</reference>
<dbReference type="Pfam" id="PF12399">
    <property type="entry name" value="BCA_ABC_TP_C"/>
    <property type="match status" value="1"/>
</dbReference>
<gene>
    <name evidence="5" type="ORF">GCM10007160_16590</name>
</gene>
<dbReference type="PANTHER" id="PTHR45772">
    <property type="entry name" value="CONSERVED COMPONENT OF ABC TRANSPORTER FOR NATURAL AMINO ACIDS-RELATED"/>
    <property type="match status" value="1"/>
</dbReference>
<evidence type="ECO:0000313" key="6">
    <source>
        <dbReference type="Proteomes" id="UP000653056"/>
    </source>
</evidence>
<keyword evidence="3 5" id="KW-0067">ATP-binding</keyword>
<accession>A0ABQ2YN02</accession>
<dbReference type="InterPro" id="IPR051120">
    <property type="entry name" value="ABC_AA/LPS_Transport"/>
</dbReference>
<dbReference type="Pfam" id="PF00005">
    <property type="entry name" value="ABC_tran"/>
    <property type="match status" value="1"/>
</dbReference>
<dbReference type="SMART" id="SM00382">
    <property type="entry name" value="AAA"/>
    <property type="match status" value="1"/>
</dbReference>
<dbReference type="Proteomes" id="UP000653056">
    <property type="component" value="Unassembled WGS sequence"/>
</dbReference>
<evidence type="ECO:0000313" key="5">
    <source>
        <dbReference type="EMBL" id="GGX89864.1"/>
    </source>
</evidence>
<keyword evidence="1" id="KW-0813">Transport</keyword>
<dbReference type="InterPro" id="IPR003439">
    <property type="entry name" value="ABC_transporter-like_ATP-bd"/>
</dbReference>
<dbReference type="CDD" id="cd03219">
    <property type="entry name" value="ABC_Mj1267_LivG_branched"/>
    <property type="match status" value="1"/>
</dbReference>
<evidence type="ECO:0000256" key="3">
    <source>
        <dbReference type="ARBA" id="ARBA00022840"/>
    </source>
</evidence>
<protein>
    <submittedName>
        <fullName evidence="5">ABC transporter ATP-binding protein</fullName>
    </submittedName>
</protein>
<sequence>MTTQATEDEGLHNKTSRSSGALLLEVQGLVRDFDSLRALDGADLSVREGTITGLIGPNGAGKTTLFNVVTGFHLAQAGRVIFNGKDITNLPPHRVFQHGLCRTFQIPREHQSLSVLENLMLIPPGQQGERLFNTWFRPGAVRRQELANRDKALEVLEFVELDHLHDEYARNLSGGQKKLLELARTLMTDPQLVLLDEPGAGVNPTLMHRLTDNIRYLNRERGITFLVIEHDMDLIMSLCDPVVVMSEGRQLMTGSPEEVRRNPRVLEAYLGGQYAAVEG</sequence>
<keyword evidence="2" id="KW-0547">Nucleotide-binding</keyword>
<proteinExistence type="predicted"/>
<dbReference type="PANTHER" id="PTHR45772:SF9">
    <property type="entry name" value="CONSERVED COMPONENT OF ABC TRANSPORTER FOR NATURAL AMINO ACIDS"/>
    <property type="match status" value="1"/>
</dbReference>
<evidence type="ECO:0000259" key="4">
    <source>
        <dbReference type="PROSITE" id="PS50893"/>
    </source>
</evidence>
<comment type="caution">
    <text evidence="5">The sequence shown here is derived from an EMBL/GenBank/DDBJ whole genome shotgun (WGS) entry which is preliminary data.</text>
</comment>
<evidence type="ECO:0000256" key="1">
    <source>
        <dbReference type="ARBA" id="ARBA00022448"/>
    </source>
</evidence>
<dbReference type="GO" id="GO:0005524">
    <property type="term" value="F:ATP binding"/>
    <property type="evidence" value="ECO:0007669"/>
    <property type="project" value="UniProtKB-KW"/>
</dbReference>
<name>A0ABQ2YN02_9GAMM</name>
<dbReference type="InterPro" id="IPR017871">
    <property type="entry name" value="ABC_transporter-like_CS"/>
</dbReference>
<dbReference type="Gene3D" id="3.40.50.300">
    <property type="entry name" value="P-loop containing nucleotide triphosphate hydrolases"/>
    <property type="match status" value="1"/>
</dbReference>
<evidence type="ECO:0000256" key="2">
    <source>
        <dbReference type="ARBA" id="ARBA00022741"/>
    </source>
</evidence>
<dbReference type="EMBL" id="BMXS01000006">
    <property type="protein sequence ID" value="GGX89864.1"/>
    <property type="molecule type" value="Genomic_DNA"/>
</dbReference>
<dbReference type="RefSeq" id="WP_189468066.1">
    <property type="nucleotide sequence ID" value="NZ_BMXS01000006.1"/>
</dbReference>
<dbReference type="PROSITE" id="PS50893">
    <property type="entry name" value="ABC_TRANSPORTER_2"/>
    <property type="match status" value="1"/>
</dbReference>